<evidence type="ECO:0000313" key="2">
    <source>
        <dbReference type="EMBL" id="MBN7769919.1"/>
    </source>
</evidence>
<keyword evidence="3" id="KW-1185">Reference proteome</keyword>
<dbReference type="EMBL" id="JAFKDB010000012">
    <property type="protein sequence ID" value="MBN7769919.1"/>
    <property type="molecule type" value="Genomic_DNA"/>
</dbReference>
<reference evidence="2 3" key="1">
    <citation type="submission" date="2021-02" db="EMBL/GenBank/DDBJ databases">
        <title>PHA producing bacteria isolated from coastal sediment in Guangdong, Shenzhen.</title>
        <authorList>
            <person name="Zheng W."/>
            <person name="Yu S."/>
            <person name="Huang Y."/>
        </authorList>
    </citation>
    <scope>NUCLEOTIDE SEQUENCE [LARGE SCALE GENOMIC DNA]</scope>
    <source>
        <strain evidence="2 3">TN21-5</strain>
    </source>
</reference>
<evidence type="ECO:0000313" key="3">
    <source>
        <dbReference type="Proteomes" id="UP000664344"/>
    </source>
</evidence>
<dbReference type="SUPFAM" id="SSF55073">
    <property type="entry name" value="Nucleotide cyclase"/>
    <property type="match status" value="1"/>
</dbReference>
<dbReference type="Gene3D" id="3.30.70.270">
    <property type="match status" value="1"/>
</dbReference>
<evidence type="ECO:0000259" key="1">
    <source>
        <dbReference type="PROSITE" id="PS50887"/>
    </source>
</evidence>
<comment type="caution">
    <text evidence="2">The sequence shown here is derived from an EMBL/GenBank/DDBJ whole genome shotgun (WGS) entry which is preliminary data.</text>
</comment>
<feature type="domain" description="GGDEF" evidence="1">
    <location>
        <begin position="1"/>
        <end position="39"/>
    </location>
</feature>
<dbReference type="InterPro" id="IPR029787">
    <property type="entry name" value="Nucleotide_cyclase"/>
</dbReference>
<dbReference type="Pfam" id="PF00990">
    <property type="entry name" value="GGDEF"/>
    <property type="match status" value="1"/>
</dbReference>
<dbReference type="InterPro" id="IPR043128">
    <property type="entry name" value="Rev_trsase/Diguanyl_cyclase"/>
</dbReference>
<sequence>MGIAIAEGQTVTPEQLMEQADSAMYEAKRAGKNQYYVWG</sequence>
<dbReference type="Proteomes" id="UP000664344">
    <property type="component" value="Unassembled WGS sequence"/>
</dbReference>
<dbReference type="InterPro" id="IPR000160">
    <property type="entry name" value="GGDEF_dom"/>
</dbReference>
<accession>A0ABS3BE38</accession>
<name>A0ABS3BE38_9GAMM</name>
<organism evidence="2 3">
    <name type="scientific">Marinobacter daepoensis</name>
    <dbReference type="NCBI Taxonomy" id="262077"/>
    <lineage>
        <taxon>Bacteria</taxon>
        <taxon>Pseudomonadati</taxon>
        <taxon>Pseudomonadota</taxon>
        <taxon>Gammaproteobacteria</taxon>
        <taxon>Pseudomonadales</taxon>
        <taxon>Marinobacteraceae</taxon>
        <taxon>Marinobacter</taxon>
    </lineage>
</organism>
<protein>
    <submittedName>
        <fullName evidence="2">Diguanylate cyclase</fullName>
    </submittedName>
</protein>
<dbReference type="PROSITE" id="PS50887">
    <property type="entry name" value="GGDEF"/>
    <property type="match status" value="1"/>
</dbReference>
<gene>
    <name evidence="2" type="ORF">JYP53_08410</name>
</gene>
<proteinExistence type="predicted"/>